<protein>
    <submittedName>
        <fullName evidence="2">Uncharacterized protein</fullName>
    </submittedName>
</protein>
<proteinExistence type="predicted"/>
<evidence type="ECO:0000313" key="1">
    <source>
        <dbReference type="Proteomes" id="UP000050791"/>
    </source>
</evidence>
<accession>A0AA85AQR6</accession>
<organism evidence="1 2">
    <name type="scientific">Schistosoma mattheei</name>
    <dbReference type="NCBI Taxonomy" id="31246"/>
    <lineage>
        <taxon>Eukaryota</taxon>
        <taxon>Metazoa</taxon>
        <taxon>Spiralia</taxon>
        <taxon>Lophotrochozoa</taxon>
        <taxon>Platyhelminthes</taxon>
        <taxon>Trematoda</taxon>
        <taxon>Digenea</taxon>
        <taxon>Strigeidida</taxon>
        <taxon>Schistosomatoidea</taxon>
        <taxon>Schistosomatidae</taxon>
        <taxon>Schistosoma</taxon>
    </lineage>
</organism>
<sequence length="149" mass="17587">MRPLLCQSLPLHLYRIPPCSLIVLPRYANVSTFSKVSPSKYDWVGVLRVVFENFYFSLGYVEAYCCRGCCYTFYLHLHLFLCVWDRSVKYLSKVFSYMVKVIRITIKVSTETFNVIFNSWQTLIDDLFCKFQKFTYVVTTKILMSSKDT</sequence>
<reference evidence="2" key="1">
    <citation type="submission" date="2023-11" db="UniProtKB">
        <authorList>
            <consortium name="WormBaseParasite"/>
        </authorList>
    </citation>
    <scope>IDENTIFICATION</scope>
</reference>
<dbReference type="WBParaSite" id="SMTH1_100400.1">
    <property type="protein sequence ID" value="SMTH1_100400.1"/>
    <property type="gene ID" value="SMTH1_100400"/>
</dbReference>
<evidence type="ECO:0000313" key="2">
    <source>
        <dbReference type="WBParaSite" id="SMTH1_100400.1"/>
    </source>
</evidence>
<dbReference type="Proteomes" id="UP000050791">
    <property type="component" value="Unassembled WGS sequence"/>
</dbReference>
<dbReference type="AlphaFoldDB" id="A0AA85AQR6"/>
<name>A0AA85AQR6_9TREM</name>